<gene>
    <name evidence="1" type="ORF">BN869_000004261_1</name>
</gene>
<evidence type="ECO:0008006" key="2">
    <source>
        <dbReference type="Google" id="ProtNLM"/>
    </source>
</evidence>
<protein>
    <recommendedName>
        <fullName evidence="2">Alpha/beta hydrolase fold-3 domain-containing protein</fullName>
    </recommendedName>
</protein>
<evidence type="ECO:0000313" key="1">
    <source>
        <dbReference type="EMBL" id="CEO48205.1"/>
    </source>
</evidence>
<accession>A0A0B7JZW9</accession>
<dbReference type="EMBL" id="CDPU01000010">
    <property type="protein sequence ID" value="CEO48205.1"/>
    <property type="molecule type" value="Genomic_DNA"/>
</dbReference>
<organism evidence="1">
    <name type="scientific">Bionectria ochroleuca</name>
    <name type="common">Gliocladium roseum</name>
    <dbReference type="NCBI Taxonomy" id="29856"/>
    <lineage>
        <taxon>Eukaryota</taxon>
        <taxon>Fungi</taxon>
        <taxon>Dikarya</taxon>
        <taxon>Ascomycota</taxon>
        <taxon>Pezizomycotina</taxon>
        <taxon>Sordariomycetes</taxon>
        <taxon>Hypocreomycetidae</taxon>
        <taxon>Hypocreales</taxon>
        <taxon>Bionectriaceae</taxon>
        <taxon>Clonostachys</taxon>
    </lineage>
</organism>
<dbReference type="AlphaFoldDB" id="A0A0B7JZW9"/>
<reference evidence="1" key="1">
    <citation type="submission" date="2015-01" db="EMBL/GenBank/DDBJ databases">
        <authorList>
            <person name="Durling Mikael"/>
        </authorList>
    </citation>
    <scope>NUCLEOTIDE SEQUENCE</scope>
</reference>
<name>A0A0B7JZW9_BIOOC</name>
<sequence length="236" mass="25741">MACPDCFRGFANDNAAPIGTEITLHGIRTYSGGHLVQHTSSSTIIFFRDFSGPSLLSNMLLADYFAAQKGCIVLVLDLIPGGAIQPSCFEIMDPDVTPVNGRIYTGTLCASQRYQNARALPSHCARKKDCTSPCFVLYKSCESQFAGWWEAWSSSTKLSQEATTEGGSDRLIDAHYTAHPSSLRLPYDLIRSVEKLKVPLSLATGDGDFAVSDGYGEIAYELKTYQDCKHGFAIKS</sequence>
<proteinExistence type="predicted"/>